<dbReference type="CDD" id="cd02440">
    <property type="entry name" value="AdoMet_MTases"/>
    <property type="match status" value="1"/>
</dbReference>
<dbReference type="NCBIfam" id="TIGR02081">
    <property type="entry name" value="metW"/>
    <property type="match status" value="1"/>
</dbReference>
<protein>
    <submittedName>
        <fullName evidence="1">Methionine biosynthesis protein MetW</fullName>
    </submittedName>
</protein>
<dbReference type="Pfam" id="PF07021">
    <property type="entry name" value="MetW"/>
    <property type="match status" value="1"/>
</dbReference>
<dbReference type="InterPro" id="IPR010743">
    <property type="entry name" value="Methionine_synth_MetW"/>
</dbReference>
<reference evidence="1" key="1">
    <citation type="submission" date="2013-04" db="EMBL/GenBank/DDBJ databases">
        <title>The genome sequencing project of 58 acetic acid bacteria.</title>
        <authorList>
            <person name="Okamoto-Kainuma A."/>
            <person name="Ishikawa M."/>
            <person name="Umino S."/>
            <person name="Koizumi Y."/>
            <person name="Shiwa Y."/>
            <person name="Yoshikawa H."/>
            <person name="Matsutani M."/>
            <person name="Matsushita K."/>
        </authorList>
    </citation>
    <scope>NUCLEOTIDE SEQUENCE</scope>
    <source>
        <strain evidence="1">DSM 15669</strain>
    </source>
</reference>
<dbReference type="Proteomes" id="UP001062901">
    <property type="component" value="Unassembled WGS sequence"/>
</dbReference>
<keyword evidence="2" id="KW-1185">Reference proteome</keyword>
<accession>A0ABQ0P3U0</accession>
<sequence length="202" mass="23188">MHMRVDQQVIADMIAPCSRVLDVGSGDGSLIGHLFRTRACDAQGIELSMEAVTHSVAHGLPVIQGDADHDLIHYPNDSFDYVVLQRTLQAVERPREVLRQMLRIGEHAIVSFPNFGHWRLRLQLLYTGRMPMTSVWATPWHETPNIHPCTIKDFFALCEEDGYVVEHWTTVNERGRRAPWYYSPRLANLCGEQALFLLRRKI</sequence>
<organism evidence="1 2">
    <name type="scientific">Saccharibacter floricola DSM 15669</name>
    <dbReference type="NCBI Taxonomy" id="1123227"/>
    <lineage>
        <taxon>Bacteria</taxon>
        <taxon>Pseudomonadati</taxon>
        <taxon>Pseudomonadota</taxon>
        <taxon>Alphaproteobacteria</taxon>
        <taxon>Acetobacterales</taxon>
        <taxon>Acetobacteraceae</taxon>
        <taxon>Saccharibacter</taxon>
    </lineage>
</organism>
<dbReference type="EMBL" id="BAQD01000070">
    <property type="protein sequence ID" value="GBQ08169.1"/>
    <property type="molecule type" value="Genomic_DNA"/>
</dbReference>
<dbReference type="Gene3D" id="3.40.50.150">
    <property type="entry name" value="Vaccinia Virus protein VP39"/>
    <property type="match status" value="1"/>
</dbReference>
<evidence type="ECO:0000313" key="1">
    <source>
        <dbReference type="EMBL" id="GBQ08169.1"/>
    </source>
</evidence>
<evidence type="ECO:0000313" key="2">
    <source>
        <dbReference type="Proteomes" id="UP001062901"/>
    </source>
</evidence>
<proteinExistence type="predicted"/>
<dbReference type="SUPFAM" id="SSF53335">
    <property type="entry name" value="S-adenosyl-L-methionine-dependent methyltransferases"/>
    <property type="match status" value="1"/>
</dbReference>
<name>A0ABQ0P3U0_9PROT</name>
<gene>
    <name evidence="1" type="ORF">AA15669_1680</name>
</gene>
<dbReference type="InterPro" id="IPR029063">
    <property type="entry name" value="SAM-dependent_MTases_sf"/>
</dbReference>
<comment type="caution">
    <text evidence="1">The sequence shown here is derived from an EMBL/GenBank/DDBJ whole genome shotgun (WGS) entry which is preliminary data.</text>
</comment>